<dbReference type="SUPFAM" id="SSF51905">
    <property type="entry name" value="FAD/NAD(P)-binding domain"/>
    <property type="match status" value="1"/>
</dbReference>
<feature type="domain" description="Amine oxidase" evidence="6">
    <location>
        <begin position="13"/>
        <end position="486"/>
    </location>
</feature>
<dbReference type="PRINTS" id="PR00419">
    <property type="entry name" value="ADXRDTASE"/>
</dbReference>
<dbReference type="Proteomes" id="UP001203665">
    <property type="component" value="Unassembled WGS sequence"/>
</dbReference>
<evidence type="ECO:0000256" key="3">
    <source>
        <dbReference type="ARBA" id="ARBA00023002"/>
    </source>
</evidence>
<accession>A0ABT0XE85</accession>
<evidence type="ECO:0000259" key="6">
    <source>
        <dbReference type="Pfam" id="PF01593"/>
    </source>
</evidence>
<evidence type="ECO:0000256" key="5">
    <source>
        <dbReference type="RuleBase" id="RU362075"/>
    </source>
</evidence>
<dbReference type="InterPro" id="IPR014105">
    <property type="entry name" value="Carotenoid/retinoid_OxRdtase"/>
</dbReference>
<keyword evidence="2 5" id="KW-0125">Carotenoid biosynthesis</keyword>
<evidence type="ECO:0000313" key="8">
    <source>
        <dbReference type="Proteomes" id="UP001203665"/>
    </source>
</evidence>
<reference evidence="7" key="1">
    <citation type="submission" date="2022-06" db="EMBL/GenBank/DDBJ databases">
        <title>Alkalicoccobacillus porphyridii sp. nov., isolated from a marine red alga, Porphyridium purpureum and reclassification of Shouchella plakortidis and Shouchella gibsonii as Alkalicoccobacillus plakortidis comb. nov. and Alkalicoccobacillus gibsonii comb. nov.</title>
        <authorList>
            <person name="Kim K.H."/>
            <person name="Lee J.K."/>
            <person name="Han D.M."/>
            <person name="Baek J.H."/>
            <person name="Jeon C.O."/>
        </authorList>
    </citation>
    <scope>NUCLEOTIDE SEQUENCE</scope>
    <source>
        <strain evidence="7">DSM 19153</strain>
    </source>
</reference>
<sequence>MTKHIAVVGAGPGGLACAMLLAGRGYHVDVYEKQPYLGGRTSAFKKDGYTFDRGPTFLSMPYILEELFDFVGRKLDDYLDLLKVEPMYELRFKDLVFSPSATFQSTFEQIQSLFPGDELGYKRFMEDTRRKMNALLPVLQNRHSSLLDYARWRTIKALPELSLNQSLYEVLDSYFTDERLKLSFTFQSKYLGMSPWECPGAFSILSYMEHEYGVWHPRGGLNQISEAMAKVVQEYGGRIHLNTPIKQILTKNKSVYGLELENGEAYQYDDVVINADFAYAMTELFSETKLKQHTKAKLDKKNYSCSSFMIYIGLDKQYDQTHHTVVFSEDYKKNVEEITKSKTLSADPSIYIQNPVVTDSSLAPSGKSGLYILAPVPNNFSLLDWERHKYEFRDLIYDIIEQRTEFENLRDHVVFEELLTPDDWQNHHNIYQGATFNLAHNLGQMMYFRPHNQFQELNNCWLVGGGTHPGSGLPTIFESARITANSLMDADKKGLYKQ</sequence>
<dbReference type="EC" id="1.-.-.-" evidence="7"/>
<dbReference type="InterPro" id="IPR036188">
    <property type="entry name" value="FAD/NAD-bd_sf"/>
</dbReference>
<evidence type="ECO:0000313" key="7">
    <source>
        <dbReference type="EMBL" id="MCM2674192.1"/>
    </source>
</evidence>
<comment type="caution">
    <text evidence="7">The sequence shown here is derived from an EMBL/GenBank/DDBJ whole genome shotgun (WGS) entry which is preliminary data.</text>
</comment>
<dbReference type="Gene3D" id="3.50.50.60">
    <property type="entry name" value="FAD/NAD(P)-binding domain"/>
    <property type="match status" value="2"/>
</dbReference>
<proteinExistence type="inferred from homology"/>
<comment type="pathway">
    <text evidence="1 5">Carotenoid biosynthesis.</text>
</comment>
<dbReference type="PROSITE" id="PS00982">
    <property type="entry name" value="PHYTOENE_DH"/>
    <property type="match status" value="1"/>
</dbReference>
<evidence type="ECO:0000256" key="2">
    <source>
        <dbReference type="ARBA" id="ARBA00022746"/>
    </source>
</evidence>
<keyword evidence="8" id="KW-1185">Reference proteome</keyword>
<gene>
    <name evidence="7" type="primary">crtI</name>
    <name evidence="7" type="ORF">NDM98_00755</name>
</gene>
<evidence type="ECO:0000256" key="4">
    <source>
        <dbReference type="ARBA" id="ARBA00038322"/>
    </source>
</evidence>
<dbReference type="Pfam" id="PF01593">
    <property type="entry name" value="Amino_oxidase"/>
    <property type="match status" value="1"/>
</dbReference>
<evidence type="ECO:0000256" key="1">
    <source>
        <dbReference type="ARBA" id="ARBA00004829"/>
    </source>
</evidence>
<dbReference type="PANTHER" id="PTHR43734:SF1">
    <property type="entry name" value="PHYTOENE DESATURASE"/>
    <property type="match status" value="1"/>
</dbReference>
<organism evidence="7 8">
    <name type="scientific">Alkalicoccobacillus plakortidis</name>
    <dbReference type="NCBI Taxonomy" id="444060"/>
    <lineage>
        <taxon>Bacteria</taxon>
        <taxon>Bacillati</taxon>
        <taxon>Bacillota</taxon>
        <taxon>Bacilli</taxon>
        <taxon>Bacillales</taxon>
        <taxon>Bacillaceae</taxon>
        <taxon>Alkalicoccobacillus</taxon>
    </lineage>
</organism>
<dbReference type="GO" id="GO:0016491">
    <property type="term" value="F:oxidoreductase activity"/>
    <property type="evidence" value="ECO:0007669"/>
    <property type="project" value="UniProtKB-KW"/>
</dbReference>
<dbReference type="RefSeq" id="WP_251603368.1">
    <property type="nucleotide sequence ID" value="NZ_JAMQJY010000001.1"/>
</dbReference>
<dbReference type="NCBIfam" id="TIGR02734">
    <property type="entry name" value="crtI_fam"/>
    <property type="match status" value="1"/>
</dbReference>
<protein>
    <submittedName>
        <fullName evidence="7">Phytoene desaturase family protein</fullName>
        <ecNumber evidence="7">1.-.-.-</ecNumber>
    </submittedName>
</protein>
<comment type="similarity">
    <text evidence="4">Belongs to the carotenoid/retinoid oxidoreductase family. CrtN subfamily.</text>
</comment>
<dbReference type="EMBL" id="JAMQJY010000001">
    <property type="protein sequence ID" value="MCM2674192.1"/>
    <property type="molecule type" value="Genomic_DNA"/>
</dbReference>
<keyword evidence="3 5" id="KW-0560">Oxidoreductase</keyword>
<dbReference type="InterPro" id="IPR002937">
    <property type="entry name" value="Amino_oxidase"/>
</dbReference>
<dbReference type="PROSITE" id="PS51257">
    <property type="entry name" value="PROKAR_LIPOPROTEIN"/>
    <property type="match status" value="1"/>
</dbReference>
<dbReference type="PANTHER" id="PTHR43734">
    <property type="entry name" value="PHYTOENE DESATURASE"/>
    <property type="match status" value="1"/>
</dbReference>
<dbReference type="InterPro" id="IPR008150">
    <property type="entry name" value="Phytoene_DH_bac_CS"/>
</dbReference>
<name>A0ABT0XE85_9BACI</name>